<dbReference type="AlphaFoldDB" id="A0A171ARM6"/>
<dbReference type="Proteomes" id="UP000076586">
    <property type="component" value="Unassembled WGS sequence"/>
</dbReference>
<dbReference type="STRING" id="681398.PJIAN_4718"/>
<keyword evidence="3" id="KW-0378">Hydrolase</keyword>
<organism evidence="6 7">
    <name type="scientific">Paludibacter jiangxiensis</name>
    <dbReference type="NCBI Taxonomy" id="681398"/>
    <lineage>
        <taxon>Bacteria</taxon>
        <taxon>Pseudomonadati</taxon>
        <taxon>Bacteroidota</taxon>
        <taxon>Bacteroidia</taxon>
        <taxon>Bacteroidales</taxon>
        <taxon>Paludibacteraceae</taxon>
        <taxon>Paludibacter</taxon>
    </lineage>
</organism>
<evidence type="ECO:0000313" key="7">
    <source>
        <dbReference type="Proteomes" id="UP000076586"/>
    </source>
</evidence>
<dbReference type="InterPro" id="IPR017853">
    <property type="entry name" value="GH"/>
</dbReference>
<dbReference type="SUPFAM" id="SSF51445">
    <property type="entry name" value="(Trans)glycosidases"/>
    <property type="match status" value="1"/>
</dbReference>
<dbReference type="InterPro" id="IPR045053">
    <property type="entry name" value="MAN-like"/>
</dbReference>
<dbReference type="Pfam" id="PF26410">
    <property type="entry name" value="GH5_mannosidase"/>
    <property type="match status" value="1"/>
</dbReference>
<dbReference type="PANTHER" id="PTHR31451:SF40">
    <property type="entry name" value="GLYCOSIDE HYDROLASE FAMILY 5 DOMAIN-CONTAINING PROTEIN"/>
    <property type="match status" value="1"/>
</dbReference>
<evidence type="ECO:0000259" key="5">
    <source>
        <dbReference type="Pfam" id="PF26410"/>
    </source>
</evidence>
<sequence>MSMNAVDNFVRVTDGQLTRNGKPYRFIGMNYWYGSLLGMKTGDRARLGRELDFLQEQGITNLRAMVGVEGISRNDSHLKFPLQPKQGEYDDAVLDGLDYFLAEAAKRHITVVLFLSNNWEWSGGFAQYLEWNGKGAYPYPSEAGWGTFINFVGKFYNCDECKEAFNRHCKYIISRTNRYTHKPYTEDPTIMAWEIANEPRPDGSQNKAIYKQWIGEVSHLIKSLDKNHLLTTGTEGEKGTEEDIELWKEIHSFPDVDYTTIHIWAKNWSWMDFSDFDKTFAVTREKMKKYVLDHALLANQLNKPMVIEEIGFPRDGHLFDPATSTTHRDQYFADLFGLFDNKLKSLQGINIWAFGGEGRASDANYKWKKGDQFVGDPPQEEQGLNNIFDTDKTTLELIFKYNHKLAKSVR</sequence>
<comment type="catalytic activity">
    <reaction evidence="1">
        <text>Random hydrolysis of (1-&gt;4)-beta-D-mannosidic linkages in mannans, galactomannans and glucomannans.</text>
        <dbReference type="EC" id="3.2.1.78"/>
    </reaction>
</comment>
<protein>
    <recommendedName>
        <fullName evidence="2">mannan endo-1,4-beta-mannosidase</fullName>
        <ecNumber evidence="2">3.2.1.78</ecNumber>
    </recommendedName>
</protein>
<evidence type="ECO:0000256" key="3">
    <source>
        <dbReference type="ARBA" id="ARBA00022801"/>
    </source>
</evidence>
<proteinExistence type="predicted"/>
<evidence type="ECO:0000256" key="4">
    <source>
        <dbReference type="ARBA" id="ARBA00023295"/>
    </source>
</evidence>
<dbReference type="RefSeq" id="WP_068706023.1">
    <property type="nucleotide sequence ID" value="NZ_BDCR01000004.1"/>
</dbReference>
<comment type="caution">
    <text evidence="6">The sequence shown here is derived from an EMBL/GenBank/DDBJ whole genome shotgun (WGS) entry which is preliminary data.</text>
</comment>
<dbReference type="InterPro" id="IPR001547">
    <property type="entry name" value="Glyco_hydro_5"/>
</dbReference>
<dbReference type="EC" id="3.2.1.78" evidence="2"/>
<evidence type="ECO:0000256" key="2">
    <source>
        <dbReference type="ARBA" id="ARBA00012706"/>
    </source>
</evidence>
<evidence type="ECO:0000313" key="6">
    <source>
        <dbReference type="EMBL" id="GAT64169.1"/>
    </source>
</evidence>
<name>A0A171ARM6_9BACT</name>
<keyword evidence="7" id="KW-1185">Reference proteome</keyword>
<reference evidence="7" key="2">
    <citation type="journal article" date="2017" name="Genome Announc.">
        <title>Draft genome sequence of Paludibacter jiangxiensis NM7(T), a propionate-producing fermentative bacterium.</title>
        <authorList>
            <person name="Qiu Y.-L."/>
            <person name="Tourlousse D.M."/>
            <person name="Matsuura N."/>
            <person name="Ohashi A."/>
            <person name="Sekiguchi Y."/>
        </authorList>
    </citation>
    <scope>NUCLEOTIDE SEQUENCE [LARGE SCALE GENOMIC DNA]</scope>
    <source>
        <strain evidence="7">NM7</strain>
    </source>
</reference>
<feature type="domain" description="Glycoside hydrolase family 5" evidence="5">
    <location>
        <begin position="8"/>
        <end position="408"/>
    </location>
</feature>
<accession>A0A171ARM6</accession>
<dbReference type="GO" id="GO:0000272">
    <property type="term" value="P:polysaccharide catabolic process"/>
    <property type="evidence" value="ECO:0007669"/>
    <property type="project" value="InterPro"/>
</dbReference>
<dbReference type="GO" id="GO:0016985">
    <property type="term" value="F:mannan endo-1,4-beta-mannosidase activity"/>
    <property type="evidence" value="ECO:0007669"/>
    <property type="project" value="TreeGrafter"/>
</dbReference>
<keyword evidence="4" id="KW-0326">Glycosidase</keyword>
<dbReference type="EMBL" id="BDCR01000004">
    <property type="protein sequence ID" value="GAT64169.1"/>
    <property type="molecule type" value="Genomic_DNA"/>
</dbReference>
<gene>
    <name evidence="6" type="ORF">PJIAN_4718</name>
</gene>
<dbReference type="Gene3D" id="3.20.20.80">
    <property type="entry name" value="Glycosidases"/>
    <property type="match status" value="1"/>
</dbReference>
<evidence type="ECO:0000256" key="1">
    <source>
        <dbReference type="ARBA" id="ARBA00001678"/>
    </source>
</evidence>
<dbReference type="PANTHER" id="PTHR31451">
    <property type="match status" value="1"/>
</dbReference>
<reference evidence="7" key="1">
    <citation type="submission" date="2016-04" db="EMBL/GenBank/DDBJ databases">
        <title>Draft genome sequence of Paludibacter jiangxiensis strain NM7.</title>
        <authorList>
            <person name="Qiu Y."/>
            <person name="Matsuura N."/>
            <person name="Ohashi A."/>
            <person name="Tourlousse M.D."/>
            <person name="Sekiguchi Y."/>
        </authorList>
    </citation>
    <scope>NUCLEOTIDE SEQUENCE [LARGE SCALE GENOMIC DNA]</scope>
    <source>
        <strain evidence="7">NM7</strain>
    </source>
</reference>